<organism evidence="1 2">
    <name type="scientific">Athelia psychrophila</name>
    <dbReference type="NCBI Taxonomy" id="1759441"/>
    <lineage>
        <taxon>Eukaryota</taxon>
        <taxon>Fungi</taxon>
        <taxon>Dikarya</taxon>
        <taxon>Basidiomycota</taxon>
        <taxon>Agaricomycotina</taxon>
        <taxon>Agaricomycetes</taxon>
        <taxon>Agaricomycetidae</taxon>
        <taxon>Atheliales</taxon>
        <taxon>Atheliaceae</taxon>
        <taxon>Athelia</taxon>
    </lineage>
</organism>
<dbReference type="InterPro" id="IPR040521">
    <property type="entry name" value="KDZ"/>
</dbReference>
<evidence type="ECO:0008006" key="3">
    <source>
        <dbReference type="Google" id="ProtNLM"/>
    </source>
</evidence>
<proteinExistence type="predicted"/>
<name>A0A167UW17_9AGAM</name>
<dbReference type="OrthoDB" id="3257613at2759"/>
<keyword evidence="2" id="KW-1185">Reference proteome</keyword>
<evidence type="ECO:0000313" key="2">
    <source>
        <dbReference type="Proteomes" id="UP000076532"/>
    </source>
</evidence>
<dbReference type="Pfam" id="PF18758">
    <property type="entry name" value="KDZ"/>
    <property type="match status" value="1"/>
</dbReference>
<reference evidence="1 2" key="1">
    <citation type="journal article" date="2016" name="Mol. Biol. Evol.">
        <title>Comparative Genomics of Early-Diverging Mushroom-Forming Fungi Provides Insights into the Origins of Lignocellulose Decay Capabilities.</title>
        <authorList>
            <person name="Nagy L.G."/>
            <person name="Riley R."/>
            <person name="Tritt A."/>
            <person name="Adam C."/>
            <person name="Daum C."/>
            <person name="Floudas D."/>
            <person name="Sun H."/>
            <person name="Yadav J.S."/>
            <person name="Pangilinan J."/>
            <person name="Larsson K.H."/>
            <person name="Matsuura K."/>
            <person name="Barry K."/>
            <person name="Labutti K."/>
            <person name="Kuo R."/>
            <person name="Ohm R.A."/>
            <person name="Bhattacharya S.S."/>
            <person name="Shirouzu T."/>
            <person name="Yoshinaga Y."/>
            <person name="Martin F.M."/>
            <person name="Grigoriev I.V."/>
            <person name="Hibbett D.S."/>
        </authorList>
    </citation>
    <scope>NUCLEOTIDE SEQUENCE [LARGE SCALE GENOMIC DNA]</scope>
    <source>
        <strain evidence="1 2">CBS 109695</strain>
    </source>
</reference>
<accession>A0A167UW17</accession>
<protein>
    <recommendedName>
        <fullName evidence="3">CxC2-like cysteine cluster KDZ transposase-associated domain-containing protein</fullName>
    </recommendedName>
</protein>
<dbReference type="EMBL" id="KV417931">
    <property type="protein sequence ID" value="KZP04361.1"/>
    <property type="molecule type" value="Genomic_DNA"/>
</dbReference>
<evidence type="ECO:0000313" key="1">
    <source>
        <dbReference type="EMBL" id="KZP04361.1"/>
    </source>
</evidence>
<dbReference type="AlphaFoldDB" id="A0A167UW17"/>
<dbReference type="STRING" id="436010.A0A167UW17"/>
<gene>
    <name evidence="1" type="ORF">FIBSPDRAFT_767540</name>
</gene>
<dbReference type="Proteomes" id="UP000076532">
    <property type="component" value="Unassembled WGS sequence"/>
</dbReference>
<sequence length="153" mass="16940">MYNLQPPHDIVEPAKLYDALVDQATHVTFGYGHEQNKEPGEGGLALFCPACPQPGYNLPDNWENDPAQFAYKRQIVNDGNFKAQNSHSARPEQDVCLYDGEGYMKSTCRNHKAQNSAERNPRNLRASGIAACACARHGCFVPNSVVDFQVGEQ</sequence>